<organism evidence="1 2">
    <name type="scientific">Rhizopogon vinicolor AM-OR11-026</name>
    <dbReference type="NCBI Taxonomy" id="1314800"/>
    <lineage>
        <taxon>Eukaryota</taxon>
        <taxon>Fungi</taxon>
        <taxon>Dikarya</taxon>
        <taxon>Basidiomycota</taxon>
        <taxon>Agaricomycotina</taxon>
        <taxon>Agaricomycetes</taxon>
        <taxon>Agaricomycetidae</taxon>
        <taxon>Boletales</taxon>
        <taxon>Suillineae</taxon>
        <taxon>Rhizopogonaceae</taxon>
        <taxon>Rhizopogon</taxon>
    </lineage>
</organism>
<proteinExistence type="predicted"/>
<gene>
    <name evidence="1" type="ORF">K503DRAFT_225959</name>
</gene>
<dbReference type="Proteomes" id="UP000092154">
    <property type="component" value="Unassembled WGS sequence"/>
</dbReference>
<name>A0A1B7MY85_9AGAM</name>
<dbReference type="AlphaFoldDB" id="A0A1B7MY85"/>
<protein>
    <submittedName>
        <fullName evidence="1">Uncharacterized protein</fullName>
    </submittedName>
</protein>
<keyword evidence="2" id="KW-1185">Reference proteome</keyword>
<dbReference type="EMBL" id="KV448343">
    <property type="protein sequence ID" value="OAX37573.1"/>
    <property type="molecule type" value="Genomic_DNA"/>
</dbReference>
<reference evidence="1 2" key="1">
    <citation type="submission" date="2016-06" db="EMBL/GenBank/DDBJ databases">
        <title>Comparative genomics of the ectomycorrhizal sister species Rhizopogon vinicolor and Rhizopogon vesiculosus (Basidiomycota: Boletales) reveals a divergence of the mating type B locus.</title>
        <authorList>
            <consortium name="DOE Joint Genome Institute"/>
            <person name="Mujic A.B."/>
            <person name="Kuo A."/>
            <person name="Tritt A."/>
            <person name="Lipzen A."/>
            <person name="Chen C."/>
            <person name="Johnson J."/>
            <person name="Sharma A."/>
            <person name="Barry K."/>
            <person name="Grigoriev I.V."/>
            <person name="Spatafora J.W."/>
        </authorList>
    </citation>
    <scope>NUCLEOTIDE SEQUENCE [LARGE SCALE GENOMIC DNA]</scope>
    <source>
        <strain evidence="1 2">AM-OR11-026</strain>
    </source>
</reference>
<evidence type="ECO:0000313" key="2">
    <source>
        <dbReference type="Proteomes" id="UP000092154"/>
    </source>
</evidence>
<accession>A0A1B7MY85</accession>
<dbReference type="InParanoid" id="A0A1B7MY85"/>
<evidence type="ECO:0000313" key="1">
    <source>
        <dbReference type="EMBL" id="OAX37573.1"/>
    </source>
</evidence>
<sequence length="132" mass="15745">MVTAVGEELFEHEPRMHLDRCFQGERSPECDSEVLDKRVRKRLGTRSNLDCLGTRYRVPACMRTRRTKRWNAKPNLAVVDVMQSTKCKCRWVWGQFDIASKRRSLSREIGQRDTVVRRKRRKCLHNRCQRII</sequence>